<reference evidence="5 6" key="1">
    <citation type="submission" date="2019-04" db="EMBL/GenBank/DDBJ databases">
        <title>Phreatobacter aquaticus sp. nov.</title>
        <authorList>
            <person name="Choi A."/>
        </authorList>
    </citation>
    <scope>NUCLEOTIDE SEQUENCE [LARGE SCALE GENOMIC DNA]</scope>
    <source>
        <strain evidence="5 6">KCTC 52518</strain>
    </source>
</reference>
<feature type="site" description="Important for catalytic activity" evidence="2">
    <location>
        <position position="137"/>
    </location>
</feature>
<dbReference type="AlphaFoldDB" id="A0A4D7B7E1"/>
<dbReference type="KEGG" id="pstg:E8M01_34695"/>
<dbReference type="GO" id="GO:0006631">
    <property type="term" value="P:fatty acid metabolic process"/>
    <property type="evidence" value="ECO:0007669"/>
    <property type="project" value="InterPro"/>
</dbReference>
<evidence type="ECO:0000256" key="2">
    <source>
        <dbReference type="PIRSR" id="PIRSR000105-1"/>
    </source>
</evidence>
<feature type="domain" description="3-hydroxyacyl-CoA dehydrogenase C-terminal" evidence="3">
    <location>
        <begin position="181"/>
        <end position="250"/>
    </location>
</feature>
<dbReference type="Proteomes" id="UP000298781">
    <property type="component" value="Chromosome"/>
</dbReference>
<dbReference type="PANTHER" id="PTHR48075">
    <property type="entry name" value="3-HYDROXYACYL-COA DEHYDROGENASE FAMILY PROTEIN"/>
    <property type="match status" value="1"/>
</dbReference>
<feature type="domain" description="3-hydroxyacyl-CoA dehydrogenase NAD binding" evidence="4">
    <location>
        <begin position="8"/>
        <end position="176"/>
    </location>
</feature>
<dbReference type="PIRSF" id="PIRSF000105">
    <property type="entry name" value="HCDH"/>
    <property type="match status" value="1"/>
</dbReference>
<dbReference type="Gene3D" id="3.40.50.720">
    <property type="entry name" value="NAD(P)-binding Rossmann-like Domain"/>
    <property type="match status" value="1"/>
</dbReference>
<dbReference type="GO" id="GO:0070403">
    <property type="term" value="F:NAD+ binding"/>
    <property type="evidence" value="ECO:0007669"/>
    <property type="project" value="InterPro"/>
</dbReference>
<dbReference type="SUPFAM" id="SSF51735">
    <property type="entry name" value="NAD(P)-binding Rossmann-fold domains"/>
    <property type="match status" value="1"/>
</dbReference>
<protein>
    <submittedName>
        <fullName evidence="5">3-hydroxyacyl-CoA dehydrogenase</fullName>
    </submittedName>
</protein>
<keyword evidence="1" id="KW-0560">Oxidoreductase</keyword>
<dbReference type="SUPFAM" id="SSF48179">
    <property type="entry name" value="6-phosphogluconate dehydrogenase C-terminal domain-like"/>
    <property type="match status" value="1"/>
</dbReference>
<evidence type="ECO:0000313" key="5">
    <source>
        <dbReference type="EMBL" id="QCI68931.1"/>
    </source>
</evidence>
<proteinExistence type="predicted"/>
<dbReference type="Gene3D" id="1.10.1040.10">
    <property type="entry name" value="N-(1-d-carboxylethyl)-l-norvaline Dehydrogenase, domain 2"/>
    <property type="match status" value="1"/>
</dbReference>
<accession>A0A4D7B7E1</accession>
<dbReference type="InterPro" id="IPR008927">
    <property type="entry name" value="6-PGluconate_DH-like_C_sf"/>
</dbReference>
<dbReference type="OrthoDB" id="9803287at2"/>
<evidence type="ECO:0000256" key="1">
    <source>
        <dbReference type="ARBA" id="ARBA00023002"/>
    </source>
</evidence>
<dbReference type="GO" id="GO:0016616">
    <property type="term" value="F:oxidoreductase activity, acting on the CH-OH group of donors, NAD or NADP as acceptor"/>
    <property type="evidence" value="ECO:0007669"/>
    <property type="project" value="InterPro"/>
</dbReference>
<dbReference type="Pfam" id="PF02737">
    <property type="entry name" value="3HCDH_N"/>
    <property type="match status" value="1"/>
</dbReference>
<sequence>MVSAASPVAVIGAGLIGVSWAALFAAVGGHDVRVWDPSEEARAGIADRAAAMTGQLAALHALVDRPLTICTTLEDACTGAAWVQENAPENLDLKRGLYRQIEAVVGPETVIASSTSALVWPDLVEGMSDASRFITAHPFNPPHLMPLVELFGTDPGVIGRARSFYEGLGRVPVVLKRPAPGHIAGRLSAALWREAVALVADGTASVEDVDQALVNGPGLRWAVVGAHMGYHLGGGDGGIEHYLATLGPSQERRWATLGTPALTPEVRAMLIAGIGQEAAGRPVDAIAAARDTATIAILNSLRKPT</sequence>
<evidence type="ECO:0000259" key="4">
    <source>
        <dbReference type="Pfam" id="PF02737"/>
    </source>
</evidence>
<dbReference type="InterPro" id="IPR036291">
    <property type="entry name" value="NAD(P)-bd_dom_sf"/>
</dbReference>
<name>A0A4D7B7E1_9HYPH</name>
<dbReference type="Pfam" id="PF00725">
    <property type="entry name" value="3HCDH"/>
    <property type="match status" value="1"/>
</dbReference>
<dbReference type="InterPro" id="IPR006108">
    <property type="entry name" value="3HC_DH_C"/>
</dbReference>
<dbReference type="InterPro" id="IPR013328">
    <property type="entry name" value="6PGD_dom2"/>
</dbReference>
<dbReference type="EMBL" id="CP039690">
    <property type="protein sequence ID" value="QCI68931.1"/>
    <property type="molecule type" value="Genomic_DNA"/>
</dbReference>
<evidence type="ECO:0000313" key="6">
    <source>
        <dbReference type="Proteomes" id="UP000298781"/>
    </source>
</evidence>
<evidence type="ECO:0000259" key="3">
    <source>
        <dbReference type="Pfam" id="PF00725"/>
    </source>
</evidence>
<dbReference type="RefSeq" id="WP_136964344.1">
    <property type="nucleotide sequence ID" value="NZ_CP039690.1"/>
</dbReference>
<organism evidence="5 6">
    <name type="scientific">Phreatobacter stygius</name>
    <dbReference type="NCBI Taxonomy" id="1940610"/>
    <lineage>
        <taxon>Bacteria</taxon>
        <taxon>Pseudomonadati</taxon>
        <taxon>Pseudomonadota</taxon>
        <taxon>Alphaproteobacteria</taxon>
        <taxon>Hyphomicrobiales</taxon>
        <taxon>Phreatobacteraceae</taxon>
        <taxon>Phreatobacter</taxon>
    </lineage>
</organism>
<dbReference type="InterPro" id="IPR006176">
    <property type="entry name" value="3-OHacyl-CoA_DH_NAD-bd"/>
</dbReference>
<dbReference type="InterPro" id="IPR022694">
    <property type="entry name" value="3-OHacyl-CoA_DH"/>
</dbReference>
<dbReference type="PANTHER" id="PTHR48075:SF5">
    <property type="entry name" value="3-HYDROXYBUTYRYL-COA DEHYDROGENASE"/>
    <property type="match status" value="1"/>
</dbReference>
<keyword evidence="6" id="KW-1185">Reference proteome</keyword>
<gene>
    <name evidence="5" type="ORF">E8M01_34695</name>
</gene>